<evidence type="ECO:0000256" key="1">
    <source>
        <dbReference type="ARBA" id="ARBA00004974"/>
    </source>
</evidence>
<dbReference type="STRING" id="656914.SAMN00017405_2238"/>
<dbReference type="InterPro" id="IPR027271">
    <property type="entry name" value="Acetolactate_synth/TF_NikR_C"/>
</dbReference>
<dbReference type="InterPro" id="IPR039557">
    <property type="entry name" value="AHAS_ACT"/>
</dbReference>
<dbReference type="UniPathway" id="UPA00049">
    <property type="reaction ID" value="UER00059"/>
</dbReference>
<name>A0A1W1VET3_DESTI</name>
<dbReference type="PANTHER" id="PTHR30239:SF0">
    <property type="entry name" value="ACETOLACTATE SYNTHASE SMALL SUBUNIT 1, CHLOROPLASTIC"/>
    <property type="match status" value="1"/>
</dbReference>
<dbReference type="Gene3D" id="3.30.70.260">
    <property type="match status" value="1"/>
</dbReference>
<dbReference type="GO" id="GO:1990610">
    <property type="term" value="F:acetolactate synthase regulator activity"/>
    <property type="evidence" value="ECO:0007669"/>
    <property type="project" value="UniProtKB-UniRule"/>
</dbReference>
<dbReference type="FunFam" id="3.30.70.260:FF:000001">
    <property type="entry name" value="Acetolactate synthase, small subunit"/>
    <property type="match status" value="1"/>
</dbReference>
<dbReference type="EC" id="2.2.1.6" evidence="8"/>
<dbReference type="Proteomes" id="UP000192731">
    <property type="component" value="Unassembled WGS sequence"/>
</dbReference>
<feature type="domain" description="ACT" evidence="9">
    <location>
        <begin position="5"/>
        <end position="79"/>
    </location>
</feature>
<evidence type="ECO:0000256" key="3">
    <source>
        <dbReference type="ARBA" id="ARBA00006341"/>
    </source>
</evidence>
<comment type="pathway">
    <text evidence="1 8">Amino-acid biosynthesis; L-isoleucine biosynthesis; L-isoleucine from 2-oxobutanoate: step 1/4.</text>
</comment>
<sequence length="163" mass="18332">MMKKTLAVLVENRPGVLSKVSGLFSRRGYNIESLVVSETEDSSISRMTIVVSGDEIILEQVTKQLNKLIDVIKVHDMTREETVDRQLLLLRVNADNSTRSEILELINIFRARVVDIGRKSIIIETTGDINKIEAIIKLLKPFGIQELVKTGTISMVRGNKEKN</sequence>
<dbReference type="GO" id="GO:0009097">
    <property type="term" value="P:isoleucine biosynthetic process"/>
    <property type="evidence" value="ECO:0007669"/>
    <property type="project" value="UniProtKB-UniRule"/>
</dbReference>
<keyword evidence="11" id="KW-1185">Reference proteome</keyword>
<dbReference type="GO" id="GO:0005829">
    <property type="term" value="C:cytosol"/>
    <property type="evidence" value="ECO:0007669"/>
    <property type="project" value="TreeGrafter"/>
</dbReference>
<dbReference type="InterPro" id="IPR019455">
    <property type="entry name" value="Acetolactate_synth_ssu_C"/>
</dbReference>
<organism evidence="10 11">
    <name type="scientific">Desulfonispora thiosulfatigenes DSM 11270</name>
    <dbReference type="NCBI Taxonomy" id="656914"/>
    <lineage>
        <taxon>Bacteria</taxon>
        <taxon>Bacillati</taxon>
        <taxon>Bacillota</taxon>
        <taxon>Clostridia</taxon>
        <taxon>Eubacteriales</taxon>
        <taxon>Peptococcaceae</taxon>
        <taxon>Desulfonispora</taxon>
    </lineage>
</organism>
<evidence type="ECO:0000256" key="7">
    <source>
        <dbReference type="ARBA" id="ARBA00048670"/>
    </source>
</evidence>
<protein>
    <recommendedName>
        <fullName evidence="8">Acetolactate synthase small subunit</fullName>
        <shortName evidence="8">AHAS</shortName>
        <shortName evidence="8">ALS</shortName>
        <ecNumber evidence="8">2.2.1.6</ecNumber>
    </recommendedName>
    <alternativeName>
        <fullName evidence="8">Acetohydroxy-acid synthase small subunit</fullName>
    </alternativeName>
</protein>
<dbReference type="InterPro" id="IPR002912">
    <property type="entry name" value="ACT_dom"/>
</dbReference>
<dbReference type="NCBIfam" id="TIGR00119">
    <property type="entry name" value="acolac_sm"/>
    <property type="match status" value="1"/>
</dbReference>
<dbReference type="Pfam" id="PF10369">
    <property type="entry name" value="ALS_ss_C"/>
    <property type="match status" value="1"/>
</dbReference>
<dbReference type="InterPro" id="IPR004789">
    <property type="entry name" value="Acetalactate_synth_ssu"/>
</dbReference>
<dbReference type="AlphaFoldDB" id="A0A1W1VET3"/>
<evidence type="ECO:0000256" key="4">
    <source>
        <dbReference type="ARBA" id="ARBA00011744"/>
    </source>
</evidence>
<dbReference type="GO" id="GO:0003984">
    <property type="term" value="F:acetolactate synthase activity"/>
    <property type="evidence" value="ECO:0007669"/>
    <property type="project" value="UniProtKB-UniRule"/>
</dbReference>
<keyword evidence="8" id="KW-0808">Transferase</keyword>
<dbReference type="FunFam" id="3.30.70.1150:FF:000001">
    <property type="entry name" value="Acetolactate synthase small subunit"/>
    <property type="match status" value="1"/>
</dbReference>
<dbReference type="InterPro" id="IPR045865">
    <property type="entry name" value="ACT-like_dom_sf"/>
</dbReference>
<reference evidence="10 11" key="1">
    <citation type="submission" date="2017-04" db="EMBL/GenBank/DDBJ databases">
        <authorList>
            <person name="Afonso C.L."/>
            <person name="Miller P.J."/>
            <person name="Scott M.A."/>
            <person name="Spackman E."/>
            <person name="Goraichik I."/>
            <person name="Dimitrov K.M."/>
            <person name="Suarez D.L."/>
            <person name="Swayne D.E."/>
        </authorList>
    </citation>
    <scope>NUCLEOTIDE SEQUENCE [LARGE SCALE GENOMIC DNA]</scope>
    <source>
        <strain evidence="10 11">DSM 11270</strain>
    </source>
</reference>
<evidence type="ECO:0000313" key="10">
    <source>
        <dbReference type="EMBL" id="SMB91733.1"/>
    </source>
</evidence>
<dbReference type="GO" id="GO:0009099">
    <property type="term" value="P:L-valine biosynthetic process"/>
    <property type="evidence" value="ECO:0007669"/>
    <property type="project" value="UniProtKB-UniRule"/>
</dbReference>
<evidence type="ECO:0000259" key="9">
    <source>
        <dbReference type="PROSITE" id="PS51671"/>
    </source>
</evidence>
<keyword evidence="5 8" id="KW-0028">Amino-acid biosynthesis</keyword>
<dbReference type="UniPathway" id="UPA00047">
    <property type="reaction ID" value="UER00055"/>
</dbReference>
<comment type="catalytic activity">
    <reaction evidence="7 8">
        <text>2 pyruvate + H(+) = (2S)-2-acetolactate + CO2</text>
        <dbReference type="Rhea" id="RHEA:25249"/>
        <dbReference type="ChEBI" id="CHEBI:15361"/>
        <dbReference type="ChEBI" id="CHEBI:15378"/>
        <dbReference type="ChEBI" id="CHEBI:16526"/>
        <dbReference type="ChEBI" id="CHEBI:58476"/>
        <dbReference type="EC" id="2.2.1.6"/>
    </reaction>
</comment>
<comment type="similarity">
    <text evidence="3 8">Belongs to the acetolactate synthase small subunit family.</text>
</comment>
<dbReference type="SUPFAM" id="SSF55021">
    <property type="entry name" value="ACT-like"/>
    <property type="match status" value="2"/>
</dbReference>
<dbReference type="PANTHER" id="PTHR30239">
    <property type="entry name" value="ACETOLACTATE SYNTHASE SMALL SUBUNIT"/>
    <property type="match status" value="1"/>
</dbReference>
<dbReference type="CDD" id="cd04878">
    <property type="entry name" value="ACT_AHAS"/>
    <property type="match status" value="1"/>
</dbReference>
<evidence type="ECO:0000256" key="8">
    <source>
        <dbReference type="RuleBase" id="RU368092"/>
    </source>
</evidence>
<evidence type="ECO:0000256" key="5">
    <source>
        <dbReference type="ARBA" id="ARBA00022605"/>
    </source>
</evidence>
<proteinExistence type="inferred from homology"/>
<dbReference type="NCBIfam" id="NF008864">
    <property type="entry name" value="PRK11895.1"/>
    <property type="match status" value="1"/>
</dbReference>
<accession>A0A1W1VET3</accession>
<dbReference type="Gene3D" id="3.30.70.1150">
    <property type="entry name" value="ACT-like. Chain A, domain 2"/>
    <property type="match status" value="1"/>
</dbReference>
<evidence type="ECO:0000256" key="6">
    <source>
        <dbReference type="ARBA" id="ARBA00023304"/>
    </source>
</evidence>
<dbReference type="PROSITE" id="PS51671">
    <property type="entry name" value="ACT"/>
    <property type="match status" value="1"/>
</dbReference>
<dbReference type="EMBL" id="FWWT01000019">
    <property type="protein sequence ID" value="SMB91733.1"/>
    <property type="molecule type" value="Genomic_DNA"/>
</dbReference>
<dbReference type="Pfam" id="PF22629">
    <property type="entry name" value="ACT_AHAS_ss"/>
    <property type="match status" value="1"/>
</dbReference>
<gene>
    <name evidence="10" type="ORF">SAMN00017405_2238</name>
</gene>
<comment type="subunit">
    <text evidence="4 8">Dimer of large and small chains.</text>
</comment>
<dbReference type="InterPro" id="IPR054480">
    <property type="entry name" value="AHAS_small-like_ACT"/>
</dbReference>
<comment type="pathway">
    <text evidence="2 8">Amino-acid biosynthesis; L-valine biosynthesis; L-valine from pyruvate: step 1/4.</text>
</comment>
<keyword evidence="6 8" id="KW-0100">Branched-chain amino acid biosynthesis</keyword>
<evidence type="ECO:0000313" key="11">
    <source>
        <dbReference type="Proteomes" id="UP000192731"/>
    </source>
</evidence>
<comment type="function">
    <text evidence="8">Catalyzes the conversion of 2 pyruvate molecules into acetolactate in the first common step of the biosynthetic pathway of the branched-amino acids such as leucine, isoleucine, and valine.</text>
</comment>
<evidence type="ECO:0000256" key="2">
    <source>
        <dbReference type="ARBA" id="ARBA00005025"/>
    </source>
</evidence>